<dbReference type="InterPro" id="IPR017802">
    <property type="entry name" value="VWFA-rel_acidobac-type"/>
</dbReference>
<reference evidence="2" key="1">
    <citation type="submission" date="2023-03" db="EMBL/GenBank/DDBJ databases">
        <title>Edaphobacter sp.</title>
        <authorList>
            <person name="Huber K.J."/>
            <person name="Papendorf J."/>
            <person name="Pilke C."/>
            <person name="Bunk B."/>
            <person name="Sproeer C."/>
            <person name="Pester M."/>
        </authorList>
    </citation>
    <scope>NUCLEOTIDE SEQUENCE</scope>
    <source>
        <strain evidence="2">DSM 110680</strain>
    </source>
</reference>
<gene>
    <name evidence="2" type="ORF">P8935_11270</name>
</gene>
<dbReference type="RefSeq" id="WP_348265096.1">
    <property type="nucleotide sequence ID" value="NZ_CP121196.1"/>
</dbReference>
<proteinExistence type="predicted"/>
<dbReference type="NCBIfam" id="TIGR03436">
    <property type="entry name" value="acidobact_VWFA"/>
    <property type="match status" value="1"/>
</dbReference>
<accession>A0AAU7DQB5</accession>
<feature type="signal peptide" evidence="1">
    <location>
        <begin position="1"/>
        <end position="27"/>
    </location>
</feature>
<sequence>MTNWTQKAIAVAVIGALALQGVRIAPAQDSPQSDNYVFKANAELVLTNVVVRDSKTGEFVRGLKQSDFTVLENGKPQQIASFDYQTVEMATPLKEATISGLASGLNGPAGSKAAVVAKPEDLRNHRLIVMFFDLTSMQPEDLDRCVTAARDFLTNKMQPADLVALVSLDETLKVDQDFTADKAVLANEVGVYNGTQGQGFAQGATANTNQVEDTTGYTPDESEYNDLNTDRELYALRAISKALTKIGEKKSLLYFSGGISRDGIENQASLRAAINSAVRANLSIYSVDTRGLQAISPLGDASTGSTRGSGAFNGAALTNNMNSNFASQEVMATLSSETGGKAFFDSNDFAPAFAQVQRDMSAYYAIGFHSSNPARDGKYRKLTIKVNRPGLKIEYRPGYYAPADFKHSGREDRERELDEQLASDLPATDVAVYLDAMYFRLDENRFFVPVSLIVPGSQIPFVKGGDKDKATLDIIGEVVDEVKRPIGNARETVKLNLDPALQARQKNIEYTTSFNLPPGKYRLKFVVRENQTGRMGSFEADITLPDMKKQPLKMSSIVLASLRQPSKKASPLVRGGEEYVPNISHVFRQDQHLYLLYEVYGPTREKLTEGKPKGTKAGINLLSSLELIQGATKVYETPLVQAKAINVEGRDAVAVELDVPLAGLKPGSYLCQLNVIDDAGGSFAFPRFAVLLREPTIPAAPTVPAATSSSIAPAGQP</sequence>
<dbReference type="InterPro" id="IPR036465">
    <property type="entry name" value="vWFA_dom_sf"/>
</dbReference>
<feature type="chain" id="PRO_5043369316" evidence="1">
    <location>
        <begin position="28"/>
        <end position="717"/>
    </location>
</feature>
<protein>
    <submittedName>
        <fullName evidence="2">VWA domain-containing protein</fullName>
    </submittedName>
</protein>
<evidence type="ECO:0000313" key="2">
    <source>
        <dbReference type="EMBL" id="XBH19874.1"/>
    </source>
</evidence>
<organism evidence="2">
    <name type="scientific">Telmatobacter sp. DSM 110680</name>
    <dbReference type="NCBI Taxonomy" id="3036704"/>
    <lineage>
        <taxon>Bacteria</taxon>
        <taxon>Pseudomonadati</taxon>
        <taxon>Acidobacteriota</taxon>
        <taxon>Terriglobia</taxon>
        <taxon>Terriglobales</taxon>
        <taxon>Acidobacteriaceae</taxon>
        <taxon>Telmatobacter</taxon>
    </lineage>
</organism>
<evidence type="ECO:0000256" key="1">
    <source>
        <dbReference type="SAM" id="SignalP"/>
    </source>
</evidence>
<dbReference type="AlphaFoldDB" id="A0AAU7DQB5"/>
<dbReference type="EMBL" id="CP121196">
    <property type="protein sequence ID" value="XBH19874.1"/>
    <property type="molecule type" value="Genomic_DNA"/>
</dbReference>
<keyword evidence="1" id="KW-0732">Signal</keyword>
<dbReference type="Gene3D" id="3.40.50.410">
    <property type="entry name" value="von Willebrand factor, type A domain"/>
    <property type="match status" value="1"/>
</dbReference>
<name>A0AAU7DQB5_9BACT</name>